<comment type="caution">
    <text evidence="17">The sequence shown here is derived from an EMBL/GenBank/DDBJ whole genome shotgun (WGS) entry which is preliminary data.</text>
</comment>
<dbReference type="SUPFAM" id="SSF53067">
    <property type="entry name" value="Actin-like ATPase domain"/>
    <property type="match status" value="2"/>
</dbReference>
<evidence type="ECO:0000256" key="9">
    <source>
        <dbReference type="ARBA" id="ARBA00022741"/>
    </source>
</evidence>
<evidence type="ECO:0000256" key="11">
    <source>
        <dbReference type="ARBA" id="ARBA00022840"/>
    </source>
</evidence>
<dbReference type="GO" id="GO:0015937">
    <property type="term" value="P:coenzyme A biosynthetic process"/>
    <property type="evidence" value="ECO:0007669"/>
    <property type="project" value="UniProtKB-UniRule"/>
</dbReference>
<dbReference type="PANTHER" id="PTHR34265:SF1">
    <property type="entry name" value="TYPE III PANTOTHENATE KINASE"/>
    <property type="match status" value="1"/>
</dbReference>
<evidence type="ECO:0000256" key="13">
    <source>
        <dbReference type="ARBA" id="ARBA00022993"/>
    </source>
</evidence>
<comment type="cofactor">
    <cofactor evidence="2">
        <name>K(+)</name>
        <dbReference type="ChEBI" id="CHEBI:29103"/>
    </cofactor>
</comment>
<dbReference type="UniPathway" id="UPA00241">
    <property type="reaction ID" value="UER00352"/>
</dbReference>
<comment type="cofactor">
    <cofactor evidence="16">
        <name>NH4(+)</name>
        <dbReference type="ChEBI" id="CHEBI:28938"/>
    </cofactor>
    <cofactor evidence="16">
        <name>K(+)</name>
        <dbReference type="ChEBI" id="CHEBI:29103"/>
    </cofactor>
    <text evidence="16">A monovalent cation. Ammonium or potassium.</text>
</comment>
<reference evidence="18" key="1">
    <citation type="journal article" date="2017" name="Proc. Natl. Acad. Sci. U.S.A.">
        <title>Simulation of Deepwater Horizon oil plume reveals substrate specialization within a complex community of hydrocarbon degraders.</title>
        <authorList>
            <person name="Hu P."/>
            <person name="Dubinsky E.A."/>
            <person name="Probst A.J."/>
            <person name="Wang J."/>
            <person name="Sieber C.M.K."/>
            <person name="Tom L.M."/>
            <person name="Gardinali P."/>
            <person name="Banfield J.F."/>
            <person name="Atlas R.M."/>
            <person name="Andersen G.L."/>
        </authorList>
    </citation>
    <scope>NUCLEOTIDE SEQUENCE [LARGE SCALE GENOMIC DNA]</scope>
</reference>
<protein>
    <recommendedName>
        <fullName evidence="15 16">Type III pantothenate kinase</fullName>
        <ecNumber evidence="6 16">2.7.1.33</ecNumber>
    </recommendedName>
    <alternativeName>
        <fullName evidence="16">PanK-III</fullName>
    </alternativeName>
    <alternativeName>
        <fullName evidence="16">Pantothenic acid kinase</fullName>
    </alternativeName>
</protein>
<evidence type="ECO:0000256" key="14">
    <source>
        <dbReference type="ARBA" id="ARBA00038036"/>
    </source>
</evidence>
<keyword evidence="16" id="KW-0479">Metal-binding</keyword>
<keyword evidence="8 16" id="KW-0808">Transferase</keyword>
<evidence type="ECO:0000256" key="5">
    <source>
        <dbReference type="ARBA" id="ARBA00011738"/>
    </source>
</evidence>
<feature type="binding site" evidence="16">
    <location>
        <position position="182"/>
    </location>
    <ligand>
        <name>substrate</name>
    </ligand>
</feature>
<dbReference type="PANTHER" id="PTHR34265">
    <property type="entry name" value="TYPE III PANTOTHENATE KINASE"/>
    <property type="match status" value="1"/>
</dbReference>
<comment type="catalytic activity">
    <reaction evidence="1 16">
        <text>(R)-pantothenate + ATP = (R)-4'-phosphopantothenate + ADP + H(+)</text>
        <dbReference type="Rhea" id="RHEA:16373"/>
        <dbReference type="ChEBI" id="CHEBI:10986"/>
        <dbReference type="ChEBI" id="CHEBI:15378"/>
        <dbReference type="ChEBI" id="CHEBI:29032"/>
        <dbReference type="ChEBI" id="CHEBI:30616"/>
        <dbReference type="ChEBI" id="CHEBI:456216"/>
        <dbReference type="EC" id="2.7.1.33"/>
    </reaction>
</comment>
<proteinExistence type="inferred from homology"/>
<evidence type="ECO:0000256" key="3">
    <source>
        <dbReference type="ARBA" id="ARBA00004496"/>
    </source>
</evidence>
<dbReference type="CDD" id="cd24015">
    <property type="entry name" value="ASKHA_NBD_PanK-III"/>
    <property type="match status" value="1"/>
</dbReference>
<accession>A0A1Y5HUV0</accession>
<evidence type="ECO:0000313" key="17">
    <source>
        <dbReference type="EMBL" id="OUS41088.1"/>
    </source>
</evidence>
<evidence type="ECO:0000256" key="8">
    <source>
        <dbReference type="ARBA" id="ARBA00022679"/>
    </source>
</evidence>
<evidence type="ECO:0000256" key="12">
    <source>
        <dbReference type="ARBA" id="ARBA00022958"/>
    </source>
</evidence>
<evidence type="ECO:0000256" key="15">
    <source>
        <dbReference type="ARBA" id="ARBA00040883"/>
    </source>
</evidence>
<evidence type="ECO:0000256" key="4">
    <source>
        <dbReference type="ARBA" id="ARBA00005225"/>
    </source>
</evidence>
<dbReference type="EC" id="2.7.1.33" evidence="6 16"/>
<dbReference type="Gene3D" id="3.30.420.40">
    <property type="match status" value="2"/>
</dbReference>
<feature type="binding site" evidence="16">
    <location>
        <position position="119"/>
    </location>
    <ligand>
        <name>K(+)</name>
        <dbReference type="ChEBI" id="CHEBI:29103"/>
    </ligand>
</feature>
<comment type="similarity">
    <text evidence="14 16">Belongs to the type III pantothenate kinase family.</text>
</comment>
<feature type="binding site" evidence="16">
    <location>
        <position position="122"/>
    </location>
    <ligand>
        <name>ATP</name>
        <dbReference type="ChEBI" id="CHEBI:30616"/>
    </ligand>
</feature>
<dbReference type="InterPro" id="IPR004619">
    <property type="entry name" value="Type_III_PanK"/>
</dbReference>
<keyword evidence="9 16" id="KW-0547">Nucleotide-binding</keyword>
<evidence type="ECO:0000256" key="10">
    <source>
        <dbReference type="ARBA" id="ARBA00022777"/>
    </source>
</evidence>
<dbReference type="GO" id="GO:0004594">
    <property type="term" value="F:pantothenate kinase activity"/>
    <property type="evidence" value="ECO:0007669"/>
    <property type="project" value="UniProtKB-UniRule"/>
</dbReference>
<sequence>MQLLIDVGNSRLKWVAVIGEYDETAITQYGLLAELESYIQSIDTAKTDVLLAAVNQTQELMVLLEGSGFRSVTSVKSQFKQQGIENSYSQPERMGVDRWLGMIAAYRLVADDEGVIVVDAGSAMTIDIVSEQGLHLGGYIVPGLTMAKRALFANTEQVNRYDEALLTEDVPTSDTMKLGNNTLQCVEYGVLNQMLALVKQVAEQFPDFKLIITGGDGELLADFIPALLDKNLVLKGLWQVRK</sequence>
<evidence type="ECO:0000256" key="6">
    <source>
        <dbReference type="ARBA" id="ARBA00012102"/>
    </source>
</evidence>
<feature type="active site" description="Proton acceptor" evidence="16">
    <location>
        <position position="97"/>
    </location>
</feature>
<feature type="binding site" evidence="16">
    <location>
        <begin position="6"/>
        <end position="13"/>
    </location>
    <ligand>
        <name>ATP</name>
        <dbReference type="ChEBI" id="CHEBI:30616"/>
    </ligand>
</feature>
<dbReference type="NCBIfam" id="TIGR00671">
    <property type="entry name" value="baf"/>
    <property type="match status" value="1"/>
</dbReference>
<evidence type="ECO:0000313" key="18">
    <source>
        <dbReference type="Proteomes" id="UP000227088"/>
    </source>
</evidence>
<comment type="subcellular location">
    <subcellularLocation>
        <location evidence="3 16">Cytoplasm</location>
    </subcellularLocation>
</comment>
<dbReference type="Pfam" id="PF03309">
    <property type="entry name" value="Pan_kinase"/>
    <property type="match status" value="1"/>
</dbReference>
<evidence type="ECO:0000256" key="16">
    <source>
        <dbReference type="HAMAP-Rule" id="MF_01274"/>
    </source>
</evidence>
<feature type="binding site" evidence="16">
    <location>
        <position position="88"/>
    </location>
    <ligand>
        <name>substrate</name>
    </ligand>
</feature>
<keyword evidence="12 16" id="KW-0630">Potassium</keyword>
<evidence type="ECO:0000256" key="2">
    <source>
        <dbReference type="ARBA" id="ARBA00001958"/>
    </source>
</evidence>
<dbReference type="Proteomes" id="UP000227088">
    <property type="component" value="Unassembled WGS sequence"/>
</dbReference>
<dbReference type="InterPro" id="IPR043129">
    <property type="entry name" value="ATPase_NBD"/>
</dbReference>
<keyword evidence="13 16" id="KW-0173">Coenzyme A biosynthesis</keyword>
<gene>
    <name evidence="16" type="primary">coaX</name>
    <name evidence="17" type="ORF">A9R00_02710</name>
</gene>
<keyword evidence="7 16" id="KW-0963">Cytoplasm</keyword>
<keyword evidence="11 16" id="KW-0067">ATP-binding</keyword>
<organism evidence="17 18">
    <name type="scientific">Oleispira antarctica</name>
    <dbReference type="NCBI Taxonomy" id="188908"/>
    <lineage>
        <taxon>Bacteria</taxon>
        <taxon>Pseudomonadati</taxon>
        <taxon>Pseudomonadota</taxon>
        <taxon>Gammaproteobacteria</taxon>
        <taxon>Oceanospirillales</taxon>
        <taxon>Oceanospirillaceae</taxon>
        <taxon>Oleispira</taxon>
    </lineage>
</organism>
<feature type="binding site" evidence="16">
    <location>
        <begin position="95"/>
        <end position="98"/>
    </location>
    <ligand>
        <name>substrate</name>
    </ligand>
</feature>
<name>A0A1Y5HUV0_OLEAN</name>
<keyword evidence="10 16" id="KW-0418">Kinase</keyword>
<dbReference type="AlphaFoldDB" id="A0A1Y5HUV0"/>
<dbReference type="GO" id="GO:0046872">
    <property type="term" value="F:metal ion binding"/>
    <property type="evidence" value="ECO:0007669"/>
    <property type="project" value="UniProtKB-KW"/>
</dbReference>
<dbReference type="EMBL" id="MABE01000158">
    <property type="protein sequence ID" value="OUS41088.1"/>
    <property type="molecule type" value="Genomic_DNA"/>
</dbReference>
<dbReference type="GO" id="GO:0005524">
    <property type="term" value="F:ATP binding"/>
    <property type="evidence" value="ECO:0007669"/>
    <property type="project" value="UniProtKB-UniRule"/>
</dbReference>
<dbReference type="HAMAP" id="MF_01274">
    <property type="entry name" value="Pantothen_kinase_3"/>
    <property type="match status" value="1"/>
</dbReference>
<comment type="subunit">
    <text evidence="5 16">Homodimer.</text>
</comment>
<comment type="function">
    <text evidence="16">Catalyzes the phosphorylation of pantothenate (Pan), the first step in CoA biosynthesis.</text>
</comment>
<dbReference type="GO" id="GO:0005737">
    <property type="term" value="C:cytoplasm"/>
    <property type="evidence" value="ECO:0007669"/>
    <property type="project" value="UniProtKB-SubCell"/>
</dbReference>
<evidence type="ECO:0000256" key="1">
    <source>
        <dbReference type="ARBA" id="ARBA00001206"/>
    </source>
</evidence>
<comment type="pathway">
    <text evidence="4 16">Cofactor biosynthesis; coenzyme A biosynthesis; CoA from (R)-pantothenate: step 1/5.</text>
</comment>
<evidence type="ECO:0000256" key="7">
    <source>
        <dbReference type="ARBA" id="ARBA00022490"/>
    </source>
</evidence>